<sequence>MSAARFALLPDRGLVRVSGPEATHFLQNLLTRDVEGLTTGEAAFAALLTPQGKILFDFLVLKDADGFLLDTPATQVAALLKRLGFYRLRAKVTLEDCTAPHEVAVIFGDALPAMPLAPDVLAASDPRLGELGLRVAGPKGLAGILEGLGLQAAEPADWHAHRISLGVPEAESDFAYGEIFPHDADMDQLNGVSFRKGCYVGQEIVSRMEHRSTARKRFVRVEAAKALPAMGSPVLAGEQEVGTLGSSSGGRGLALLRLDKVKAALDKGVQLTAAGTALDVTLPGWARFTWPESGSLAGTDSA</sequence>
<protein>
    <submittedName>
        <fullName evidence="4">Folate-binding protein YgfZ</fullName>
    </submittedName>
</protein>
<keyword evidence="1" id="KW-0809">Transit peptide</keyword>
<evidence type="ECO:0000313" key="5">
    <source>
        <dbReference type="Proteomes" id="UP000183900"/>
    </source>
</evidence>
<dbReference type="EMBL" id="CYHE01000003">
    <property type="protein sequence ID" value="CUA95032.1"/>
    <property type="molecule type" value="Genomic_DNA"/>
</dbReference>
<dbReference type="Pfam" id="PF01571">
    <property type="entry name" value="GCV_T"/>
    <property type="match status" value="1"/>
</dbReference>
<dbReference type="PIRSF" id="PIRSF006487">
    <property type="entry name" value="GcvT"/>
    <property type="match status" value="1"/>
</dbReference>
<dbReference type="InterPro" id="IPR006222">
    <property type="entry name" value="GCVT_N"/>
</dbReference>
<dbReference type="Proteomes" id="UP000183900">
    <property type="component" value="Unassembled WGS sequence"/>
</dbReference>
<accession>A0A0K6HVH2</accession>
<keyword evidence="5" id="KW-1185">Reference proteome</keyword>
<dbReference type="PANTHER" id="PTHR22602">
    <property type="entry name" value="TRANSFERASE CAF17, MITOCHONDRIAL-RELATED"/>
    <property type="match status" value="1"/>
</dbReference>
<evidence type="ECO:0000259" key="2">
    <source>
        <dbReference type="Pfam" id="PF01571"/>
    </source>
</evidence>
<dbReference type="SUPFAM" id="SSF103025">
    <property type="entry name" value="Folate-binding domain"/>
    <property type="match status" value="1"/>
</dbReference>
<dbReference type="OrthoDB" id="9796287at2"/>
<dbReference type="InterPro" id="IPR017703">
    <property type="entry name" value="YgfZ/GCV_T_CS"/>
</dbReference>
<dbReference type="Gene3D" id="3.30.1360.120">
    <property type="entry name" value="Probable tRNA modification gtpase trme, domain 1"/>
    <property type="match status" value="2"/>
</dbReference>
<reference evidence="5" key="1">
    <citation type="submission" date="2015-08" db="EMBL/GenBank/DDBJ databases">
        <authorList>
            <person name="Varghese N."/>
        </authorList>
    </citation>
    <scope>NUCLEOTIDE SEQUENCE [LARGE SCALE GENOMIC DNA]</scope>
    <source>
        <strain evidence="5">DSM 23407</strain>
    </source>
</reference>
<dbReference type="PANTHER" id="PTHR22602:SF0">
    <property type="entry name" value="TRANSFERASE CAF17, MITOCHONDRIAL-RELATED"/>
    <property type="match status" value="1"/>
</dbReference>
<organism evidence="4 5">
    <name type="scientific">Pannonibacter indicus</name>
    <dbReference type="NCBI Taxonomy" id="466044"/>
    <lineage>
        <taxon>Bacteria</taxon>
        <taxon>Pseudomonadati</taxon>
        <taxon>Pseudomonadota</taxon>
        <taxon>Alphaproteobacteria</taxon>
        <taxon>Hyphomicrobiales</taxon>
        <taxon>Stappiaceae</taxon>
        <taxon>Pannonibacter</taxon>
    </lineage>
</organism>
<dbReference type="Pfam" id="PF25455">
    <property type="entry name" value="Beta-barrel_CAF17_C"/>
    <property type="match status" value="1"/>
</dbReference>
<feature type="domain" description="GCVT N-terminal" evidence="2">
    <location>
        <begin position="15"/>
        <end position="108"/>
    </location>
</feature>
<dbReference type="AlphaFoldDB" id="A0A0K6HVH2"/>
<gene>
    <name evidence="4" type="ORF">Ga0061067_103404</name>
</gene>
<name>A0A0K6HVH2_9HYPH</name>
<dbReference type="InterPro" id="IPR057460">
    <property type="entry name" value="CAF17_C"/>
</dbReference>
<evidence type="ECO:0000259" key="3">
    <source>
        <dbReference type="Pfam" id="PF25455"/>
    </source>
</evidence>
<feature type="domain" description="CAF17 C-terminal" evidence="3">
    <location>
        <begin position="215"/>
        <end position="287"/>
    </location>
</feature>
<dbReference type="GO" id="GO:0016226">
    <property type="term" value="P:iron-sulfur cluster assembly"/>
    <property type="evidence" value="ECO:0007669"/>
    <property type="project" value="TreeGrafter"/>
</dbReference>
<dbReference type="RefSeq" id="WP_055455163.1">
    <property type="nucleotide sequence ID" value="NZ_CYHE01000003.1"/>
</dbReference>
<dbReference type="InterPro" id="IPR045179">
    <property type="entry name" value="YgfZ/GcvT"/>
</dbReference>
<dbReference type="NCBIfam" id="TIGR03317">
    <property type="entry name" value="ygfZ_signature"/>
    <property type="match status" value="1"/>
</dbReference>
<evidence type="ECO:0000313" key="4">
    <source>
        <dbReference type="EMBL" id="CUA95032.1"/>
    </source>
</evidence>
<proteinExistence type="predicted"/>
<dbReference type="InterPro" id="IPR027266">
    <property type="entry name" value="TrmE/GcvT-like"/>
</dbReference>
<evidence type="ECO:0000256" key="1">
    <source>
        <dbReference type="ARBA" id="ARBA00022946"/>
    </source>
</evidence>